<feature type="transmembrane region" description="Helical" evidence="13">
    <location>
        <begin position="384"/>
        <end position="403"/>
    </location>
</feature>
<dbReference type="InterPro" id="IPR000672">
    <property type="entry name" value="THF_DH/CycHdrlase"/>
</dbReference>
<comment type="similarity">
    <text evidence="10">Belongs to the major facilitator superfamily. Allantoate permease family.</text>
</comment>
<dbReference type="Pfam" id="PF07690">
    <property type="entry name" value="MFS_1"/>
    <property type="match status" value="1"/>
</dbReference>
<dbReference type="GO" id="GO:0007186">
    <property type="term" value="P:G protein-coupled receptor signaling pathway"/>
    <property type="evidence" value="ECO:0007669"/>
    <property type="project" value="InterPro"/>
</dbReference>
<evidence type="ECO:0000256" key="8">
    <source>
        <dbReference type="ARBA" id="ARBA00023180"/>
    </source>
</evidence>
<evidence type="ECO:0000256" key="7">
    <source>
        <dbReference type="ARBA" id="ARBA00023136"/>
    </source>
</evidence>
<keyword evidence="4" id="KW-0547">Nucleotide-binding</keyword>
<dbReference type="PANTHER" id="PTHR43791:SF63">
    <property type="entry name" value="HIGH AFFINITY CYSTEINE TRANSPORTER"/>
    <property type="match status" value="1"/>
</dbReference>
<evidence type="ECO:0000256" key="3">
    <source>
        <dbReference type="ARBA" id="ARBA00022692"/>
    </source>
</evidence>
<dbReference type="Pfam" id="PF00503">
    <property type="entry name" value="G-alpha"/>
    <property type="match status" value="1"/>
</dbReference>
<feature type="transmembrane region" description="Helical" evidence="13">
    <location>
        <begin position="415"/>
        <end position="435"/>
    </location>
</feature>
<keyword evidence="11" id="KW-0460">Magnesium</keyword>
<dbReference type="GO" id="GO:0046872">
    <property type="term" value="F:metal ion binding"/>
    <property type="evidence" value="ECO:0007669"/>
    <property type="project" value="UniProtKB-KW"/>
</dbReference>
<dbReference type="Gene3D" id="3.40.50.720">
    <property type="entry name" value="NAD(P)-binding Rossmann-like Domain"/>
    <property type="match status" value="1"/>
</dbReference>
<feature type="transmembrane region" description="Helical" evidence="13">
    <location>
        <begin position="352"/>
        <end position="372"/>
    </location>
</feature>
<accession>A0A8H5DQU2</accession>
<dbReference type="Gene3D" id="3.40.50.300">
    <property type="entry name" value="P-loop containing nucleotide triphosphate hydrolases"/>
    <property type="match status" value="1"/>
</dbReference>
<dbReference type="InterPro" id="IPR020846">
    <property type="entry name" value="MFS_dom"/>
</dbReference>
<dbReference type="InterPro" id="IPR011025">
    <property type="entry name" value="GproteinA_insert"/>
</dbReference>
<reference evidence="15 16" key="1">
    <citation type="journal article" date="2020" name="BMC Genomics">
        <title>Correction to: Identification and distribution of gene clusters required for synthesis of sphingolipid metabolism inhibitors in diverse species of the filamentous fungus Fusarium.</title>
        <authorList>
            <person name="Kim H.S."/>
            <person name="Lohmar J.M."/>
            <person name="Busman M."/>
            <person name="Brown D.W."/>
            <person name="Naumann T.A."/>
            <person name="Divon H.H."/>
            <person name="Lysoe E."/>
            <person name="Uhlig S."/>
            <person name="Proctor R.H."/>
        </authorList>
    </citation>
    <scope>NUCLEOTIDE SEQUENCE [LARGE SCALE GENOMIC DNA]</scope>
    <source>
        <strain evidence="15 16">NRRL 25214</strain>
    </source>
</reference>
<dbReference type="InterPro" id="IPR036259">
    <property type="entry name" value="MFS_trans_sf"/>
</dbReference>
<dbReference type="FunFam" id="1.20.1250.20:FF:000064">
    <property type="entry name" value="MFS allantoate transporter"/>
    <property type="match status" value="1"/>
</dbReference>
<proteinExistence type="inferred from homology"/>
<dbReference type="PRINTS" id="PR00085">
    <property type="entry name" value="THFDHDRGNASE"/>
</dbReference>
<keyword evidence="7 13" id="KW-0472">Membrane</keyword>
<feature type="binding site" evidence="11">
    <location>
        <position position="897"/>
    </location>
    <ligand>
        <name>Mg(2+)</name>
        <dbReference type="ChEBI" id="CHEBI:18420"/>
    </ligand>
</feature>
<feature type="transmembrane region" description="Helical" evidence="13">
    <location>
        <begin position="220"/>
        <end position="240"/>
    </location>
</feature>
<dbReference type="Gene3D" id="3.40.50.10860">
    <property type="entry name" value="Leucine Dehydrogenase, chain A, domain 1"/>
    <property type="match status" value="1"/>
</dbReference>
<feature type="transmembrane region" description="Helical" evidence="13">
    <location>
        <begin position="447"/>
        <end position="468"/>
    </location>
</feature>
<dbReference type="GO" id="GO:0033229">
    <property type="term" value="F:cysteine transmembrane transporter activity"/>
    <property type="evidence" value="ECO:0007669"/>
    <property type="project" value="TreeGrafter"/>
</dbReference>
<dbReference type="FunFam" id="3.40.50.300:FF:000720">
    <property type="entry name" value="Guanine nucleotide-binding protein G(k) subunit alpha"/>
    <property type="match status" value="1"/>
</dbReference>
<evidence type="ECO:0000259" key="14">
    <source>
        <dbReference type="PROSITE" id="PS50850"/>
    </source>
</evidence>
<organism evidence="15 16">
    <name type="scientific">Fusarium anthophilum</name>
    <dbReference type="NCBI Taxonomy" id="48485"/>
    <lineage>
        <taxon>Eukaryota</taxon>
        <taxon>Fungi</taxon>
        <taxon>Dikarya</taxon>
        <taxon>Ascomycota</taxon>
        <taxon>Pezizomycotina</taxon>
        <taxon>Sordariomycetes</taxon>
        <taxon>Hypocreomycetidae</taxon>
        <taxon>Hypocreales</taxon>
        <taxon>Nectriaceae</taxon>
        <taxon>Fusarium</taxon>
        <taxon>Fusarium fujikuroi species complex</taxon>
    </lineage>
</organism>
<feature type="transmembrane region" description="Helical" evidence="13">
    <location>
        <begin position="151"/>
        <end position="176"/>
    </location>
</feature>
<dbReference type="GO" id="GO:0016020">
    <property type="term" value="C:membrane"/>
    <property type="evidence" value="ECO:0007669"/>
    <property type="project" value="UniProtKB-SubCell"/>
</dbReference>
<feature type="domain" description="Major facilitator superfamily (MFS) profile" evidence="14">
    <location>
        <begin position="60"/>
        <end position="476"/>
    </location>
</feature>
<dbReference type="SUPFAM" id="SSF103473">
    <property type="entry name" value="MFS general substrate transporter"/>
    <property type="match status" value="1"/>
</dbReference>
<gene>
    <name evidence="15" type="ORF">FANTH_13041</name>
</gene>
<feature type="transmembrane region" description="Helical" evidence="13">
    <location>
        <begin position="288"/>
        <end position="313"/>
    </location>
</feature>
<evidence type="ECO:0000256" key="1">
    <source>
        <dbReference type="ARBA" id="ARBA00004141"/>
    </source>
</evidence>
<dbReference type="SMART" id="SM00275">
    <property type="entry name" value="G_alpha"/>
    <property type="match status" value="1"/>
</dbReference>
<evidence type="ECO:0000256" key="12">
    <source>
        <dbReference type="SAM" id="MobiDB-lite"/>
    </source>
</evidence>
<dbReference type="EMBL" id="JABEVY010000451">
    <property type="protein sequence ID" value="KAF5232297.1"/>
    <property type="molecule type" value="Genomic_DNA"/>
</dbReference>
<evidence type="ECO:0000313" key="16">
    <source>
        <dbReference type="Proteomes" id="UP000573603"/>
    </source>
</evidence>
<evidence type="ECO:0000256" key="9">
    <source>
        <dbReference type="ARBA" id="ARBA00023224"/>
    </source>
</evidence>
<feature type="compositionally biased region" description="Basic and acidic residues" evidence="12">
    <location>
        <begin position="815"/>
        <end position="825"/>
    </location>
</feature>
<evidence type="ECO:0000256" key="5">
    <source>
        <dbReference type="ARBA" id="ARBA00022989"/>
    </source>
</evidence>
<feature type="transmembrane region" description="Helical" evidence="13">
    <location>
        <begin position="188"/>
        <end position="208"/>
    </location>
</feature>
<dbReference type="AlphaFoldDB" id="A0A8H5DQU2"/>
<dbReference type="Proteomes" id="UP000573603">
    <property type="component" value="Unassembled WGS sequence"/>
</dbReference>
<keyword evidence="11" id="KW-0479">Metal-binding</keyword>
<name>A0A8H5DQU2_9HYPO</name>
<feature type="transmembrane region" description="Helical" evidence="13">
    <location>
        <begin position="325"/>
        <end position="345"/>
    </location>
</feature>
<evidence type="ECO:0000256" key="6">
    <source>
        <dbReference type="ARBA" id="ARBA00023134"/>
    </source>
</evidence>
<comment type="subcellular location">
    <subcellularLocation>
        <location evidence="1">Membrane</location>
        <topology evidence="1">Multi-pass membrane protein</topology>
    </subcellularLocation>
</comment>
<keyword evidence="9" id="KW-0807">Transducer</keyword>
<keyword evidence="5 13" id="KW-1133">Transmembrane helix</keyword>
<keyword evidence="16" id="KW-1185">Reference proteome</keyword>
<keyword evidence="8" id="KW-0325">Glycoprotein</keyword>
<evidence type="ECO:0000256" key="4">
    <source>
        <dbReference type="ARBA" id="ARBA00022741"/>
    </source>
</evidence>
<dbReference type="GO" id="GO:0005525">
    <property type="term" value="F:GTP binding"/>
    <property type="evidence" value="ECO:0007669"/>
    <property type="project" value="UniProtKB-KW"/>
</dbReference>
<evidence type="ECO:0000256" key="2">
    <source>
        <dbReference type="ARBA" id="ARBA00022448"/>
    </source>
</evidence>
<dbReference type="InterPro" id="IPR027417">
    <property type="entry name" value="P-loop_NTPase"/>
</dbReference>
<dbReference type="InterPro" id="IPR001019">
    <property type="entry name" value="Gprotein_alpha_su"/>
</dbReference>
<dbReference type="PROSITE" id="PS50850">
    <property type="entry name" value="MFS"/>
    <property type="match status" value="1"/>
</dbReference>
<dbReference type="InterPro" id="IPR046346">
    <property type="entry name" value="Aminoacid_DH-like_N_sf"/>
</dbReference>
<dbReference type="GO" id="GO:0004488">
    <property type="term" value="F:methylenetetrahydrofolate dehydrogenase (NADP+) activity"/>
    <property type="evidence" value="ECO:0007669"/>
    <property type="project" value="InterPro"/>
</dbReference>
<dbReference type="InterPro" id="IPR011701">
    <property type="entry name" value="MFS"/>
</dbReference>
<keyword evidence="6" id="KW-0342">GTP-binding</keyword>
<dbReference type="SUPFAM" id="SSF53223">
    <property type="entry name" value="Aminoacid dehydrogenase-like, N-terminal domain"/>
    <property type="match status" value="1"/>
</dbReference>
<dbReference type="SUPFAM" id="SSF52540">
    <property type="entry name" value="P-loop containing nucleoside triphosphate hydrolases"/>
    <property type="match status" value="1"/>
</dbReference>
<dbReference type="InterPro" id="IPR020630">
    <property type="entry name" value="THF_DH/CycHdrlase_cat_dom"/>
</dbReference>
<dbReference type="PANTHER" id="PTHR43791">
    <property type="entry name" value="PERMEASE-RELATED"/>
    <property type="match status" value="1"/>
</dbReference>
<dbReference type="Pfam" id="PF00763">
    <property type="entry name" value="THF_DHG_CYH"/>
    <property type="match status" value="1"/>
</dbReference>
<evidence type="ECO:0000313" key="15">
    <source>
        <dbReference type="EMBL" id="KAF5232297.1"/>
    </source>
</evidence>
<dbReference type="Gene3D" id="1.20.1250.20">
    <property type="entry name" value="MFS general substrate transporter like domains"/>
    <property type="match status" value="1"/>
</dbReference>
<dbReference type="PROSITE" id="PS51882">
    <property type="entry name" value="G_ALPHA"/>
    <property type="match status" value="1"/>
</dbReference>
<feature type="region of interest" description="Disordered" evidence="12">
    <location>
        <begin position="803"/>
        <end position="825"/>
    </location>
</feature>
<feature type="transmembrane region" description="Helical" evidence="13">
    <location>
        <begin position="127"/>
        <end position="145"/>
    </location>
</feature>
<evidence type="ECO:0000256" key="13">
    <source>
        <dbReference type="SAM" id="Phobius"/>
    </source>
</evidence>
<dbReference type="GO" id="GO:0003924">
    <property type="term" value="F:GTPase activity"/>
    <property type="evidence" value="ECO:0007669"/>
    <property type="project" value="InterPro"/>
</dbReference>
<dbReference type="Gene3D" id="1.10.400.10">
    <property type="entry name" value="GI Alpha 1, domain 2-like"/>
    <property type="match status" value="1"/>
</dbReference>
<keyword evidence="3 13" id="KW-0812">Transmembrane</keyword>
<comment type="caution">
    <text evidence="15">The sequence shown here is derived from an EMBL/GenBank/DDBJ whole genome shotgun (WGS) entry which is preliminary data.</text>
</comment>
<evidence type="ECO:0000256" key="10">
    <source>
        <dbReference type="ARBA" id="ARBA00037968"/>
    </source>
</evidence>
<evidence type="ECO:0000256" key="11">
    <source>
        <dbReference type="PIRSR" id="PIRSR601019-2"/>
    </source>
</evidence>
<protein>
    <recommendedName>
        <fullName evidence="14">Major facilitator superfamily (MFS) profile domain-containing protein</fullName>
    </recommendedName>
</protein>
<keyword evidence="2" id="KW-0813">Transport</keyword>
<dbReference type="GO" id="GO:0031683">
    <property type="term" value="F:G-protein beta/gamma-subunit complex binding"/>
    <property type="evidence" value="ECO:0007669"/>
    <property type="project" value="InterPro"/>
</dbReference>
<sequence length="1226" mass="138051">MVKALEVQHSDSITPAEVTANYSQKTATADLETANYAQDAPVEIDDKTNKELFWTVNRRILACMLGTYFCQSLDKGTLGFSSVMGIQEDANLHGQQFSWLGTVLYMGVLVGEYPTNFLLQKLPVAKYLATNVFCWGVVIACSAAAKNFASLMVVRFLLGVFESCVQPAFIIMTSMWYTKREQSILTSLWYCMTGVQLMVGGIIAWGVSHYKDGVIFPWQLLFLVLGLLTCVWGLFIGWWLPDSPMKAKCFNEDQKRLMVERVRANETGIQNKSYKRYQAIEAATDPIVWCYVMLQLTSTLIIGGLGVFSNLIISSFGFTYLQTQLLNIAQGAVTIIVMVGSATLATATGQTAWVMHAWTIPPIIGTAIIYSIPPTSSNRVGLLIAFYCTQFYLAEGNLIFSLISRNIAGQTKKSTTLAITFVAWAAGNMTAPQIFQKSDSPRYEKGFTAHFCLYVLFNIFLVILRLLLVRRNANKRKAALEVSHAADDSNKKINGDQLGHLNAFADLTDKENPDFSTYDLLPAFTKRTGRATMEVFELLTAPIGYQDGSARLLTGDLVVRDIEHWCHRKADRGGIKPVMAVLFFNTGPDAVDYVKIKAHVAARAGVSYWAYEIPVDASTIEVMTQVKELNMNPQIHGILIQRPLPDQLNEAKIMGYINPMKNIEEYDKGQADNIAADALVRLLARYGLIESAQQAKIQIAGFGNIITKEFINQMKRQFPYVSASKDFDLTHEDKHEALQEEVQAPRETMIISELHRGPGFIKASMVKPEVSVLVDLGFYVTEKGVIGDENYYTNNSGIDGDNLKCPKPITSQEAGSRRTRTESKPERWWESLCPLSSKSTISLKPLSSGEEDLLPLPSYPAEAEARTRAIDRYLAAESQRSKRQLKIILFGDEHEKSLFLKQTRLLEVPLSNDERADVRVEARRFVVSMCRECLLMVDELACKPESINTHPVLGRVKDILSREGLDDEETAGSMVSLYCNDELRLVLKEFGHNLEDIERQFLNDRFPHILTCPCTANGNLGKLVKRVFAPEYVPREHDWFHFDQRRLGRVVQEALVHRDKHTLQLLQITDRSTQRRKWIHILVDDAACLVFICNMAMYDQSLLEDETTSRLHEDLMLFDSLANSRWFTQTPFFVILSNVSAFRSKILQSPLSKWFPQFEGGNDGDAALEFMKDQFRELAKFEQNVYIHVADIHSAEGVMSAIETMENTQLIKALKELGMTPVECKD</sequence>